<evidence type="ECO:0000259" key="1">
    <source>
        <dbReference type="Pfam" id="PF03354"/>
    </source>
</evidence>
<feature type="domain" description="Terminase large subunit-like ATPase" evidence="1">
    <location>
        <begin position="80"/>
        <end position="254"/>
    </location>
</feature>
<evidence type="ECO:0000313" key="3">
    <source>
        <dbReference type="EMBL" id="TGY32546.1"/>
    </source>
</evidence>
<dbReference type="InterPro" id="IPR005021">
    <property type="entry name" value="Terminase_largesu-like"/>
</dbReference>
<comment type="caution">
    <text evidence="3">The sequence shown here is derived from an EMBL/GenBank/DDBJ whole genome shotgun (WGS) entry which is preliminary data.</text>
</comment>
<dbReference type="Gene3D" id="3.40.50.300">
    <property type="entry name" value="P-loop containing nucleotide triphosphate hydrolases"/>
    <property type="match status" value="1"/>
</dbReference>
<dbReference type="AlphaFoldDB" id="A0A4S2CVF0"/>
<gene>
    <name evidence="3" type="ORF">E5352_15290</name>
</gene>
<dbReference type="GO" id="GO:0004519">
    <property type="term" value="F:endonuclease activity"/>
    <property type="evidence" value="ECO:0007669"/>
    <property type="project" value="InterPro"/>
</dbReference>
<evidence type="ECO:0000313" key="4">
    <source>
        <dbReference type="Proteomes" id="UP000306631"/>
    </source>
</evidence>
<organism evidence="3 4">
    <name type="scientific">Stenotrophomonas maltophilia</name>
    <name type="common">Pseudomonas maltophilia</name>
    <name type="synonym">Xanthomonas maltophilia</name>
    <dbReference type="NCBI Taxonomy" id="40324"/>
    <lineage>
        <taxon>Bacteria</taxon>
        <taxon>Pseudomonadati</taxon>
        <taxon>Pseudomonadota</taxon>
        <taxon>Gammaproteobacteria</taxon>
        <taxon>Lysobacterales</taxon>
        <taxon>Lysobacteraceae</taxon>
        <taxon>Stenotrophomonas</taxon>
        <taxon>Stenotrophomonas maltophilia group</taxon>
    </lineage>
</organism>
<reference evidence="3 4" key="1">
    <citation type="submission" date="2019-04" db="EMBL/GenBank/DDBJ databases">
        <title>Microbes associate with the intestines of laboratory mice.</title>
        <authorList>
            <person name="Navarre W."/>
            <person name="Wong E."/>
            <person name="Huang K."/>
            <person name="Tropini C."/>
            <person name="Ng K."/>
            <person name="Yu B."/>
        </authorList>
    </citation>
    <scope>NUCLEOTIDE SEQUENCE [LARGE SCALE GENOMIC DNA]</scope>
    <source>
        <strain evidence="3 4">NM62_B4-13</strain>
    </source>
</reference>
<dbReference type="RefSeq" id="WP_017355858.1">
    <property type="nucleotide sequence ID" value="NZ_SRYW01000015.1"/>
</dbReference>
<feature type="domain" description="Terminase large subunit-like endonuclease" evidence="2">
    <location>
        <begin position="264"/>
        <end position="541"/>
    </location>
</feature>
<dbReference type="EMBL" id="SRYW01000015">
    <property type="protein sequence ID" value="TGY32546.1"/>
    <property type="molecule type" value="Genomic_DNA"/>
</dbReference>
<dbReference type="Pfam" id="PF20441">
    <property type="entry name" value="TerL_nuclease"/>
    <property type="match status" value="1"/>
</dbReference>
<proteinExistence type="predicted"/>
<protein>
    <submittedName>
        <fullName evidence="3">Terminase large subunit</fullName>
    </submittedName>
</protein>
<dbReference type="Pfam" id="PF03354">
    <property type="entry name" value="TerL_ATPase"/>
    <property type="match status" value="1"/>
</dbReference>
<dbReference type="InterPro" id="IPR027417">
    <property type="entry name" value="P-loop_NTPase"/>
</dbReference>
<dbReference type="PANTHER" id="PTHR41287">
    <property type="match status" value="1"/>
</dbReference>
<dbReference type="Proteomes" id="UP000306631">
    <property type="component" value="Unassembled WGS sequence"/>
</dbReference>
<dbReference type="InterPro" id="IPR046461">
    <property type="entry name" value="TerL_ATPase"/>
</dbReference>
<dbReference type="PANTHER" id="PTHR41287:SF1">
    <property type="entry name" value="PROTEIN YMFN"/>
    <property type="match status" value="1"/>
</dbReference>
<dbReference type="InterPro" id="IPR046462">
    <property type="entry name" value="TerL_nuclease"/>
</dbReference>
<dbReference type="OrthoDB" id="9760250at2"/>
<sequence length="556" mass="62826">MTPTESAKAYAKGVTAGKIIAGEYIRLACQRFLDDLKRKGADWPYKYDADKADRAVRFMEKMPHTKGKWAAQKKLLVLEPWQRFIECNLFGWVHKKTGHRRFRRSYEEIARKNGKSLRLAARGLYLFCADGEAGAEVYSGATSEKQAYEVFRPAWQMVQKLPALRSRFGIEQAGNPKNPGPLFVMEDMSKFETMIGKPGDGSSPHAALVDEYHEHDDDHMVDAMETGMGAREQPLLSIITTAGTNLSGPCFEMRSDAIRILRSEVTDETVFAAIYCLDEGDRWDDPEVLRKANPNFGVSVFEQFLVDMLAKAKRSASKQSAYRTKHLNDWVGAKLAWMNMLAWQRQKRRFEISDFAGCPCWVGVDLASKLDVAAVVLLFEKGDSFYAIPRFYVPESAVEENEKYQQFLLDELIVATPGNMTDYAFIEEELKELAAQGIDVQDIAFDPAQAAYLMTRLEQESLPVVEMAQSVRNLSEPMKEVEALILSRRLWHDGNAAMTWMMGNVVARVDAKEHVYPRKEKMENKIDGAVALIMAMGRAMQARDTGTTQQGFVVIE</sequence>
<accession>A0A4S2CVF0</accession>
<name>A0A4S2CVF0_STEMA</name>
<evidence type="ECO:0000259" key="2">
    <source>
        <dbReference type="Pfam" id="PF20441"/>
    </source>
</evidence>